<dbReference type="Pfam" id="PF19335">
    <property type="entry name" value="HMBD"/>
    <property type="match status" value="1"/>
</dbReference>
<dbReference type="GO" id="GO:0046872">
    <property type="term" value="F:metal ion binding"/>
    <property type="evidence" value="ECO:0007669"/>
    <property type="project" value="InterPro"/>
</dbReference>
<name>A0A5J5IAA7_9BACT</name>
<dbReference type="PROSITE" id="PS51257">
    <property type="entry name" value="PROKAR_LIPOPROTEIN"/>
    <property type="match status" value="1"/>
</dbReference>
<dbReference type="RefSeq" id="WP_150416872.1">
    <property type="nucleotide sequence ID" value="NZ_VYQF01000012.1"/>
</dbReference>
<reference evidence="3 4" key="1">
    <citation type="submission" date="2019-09" db="EMBL/GenBank/DDBJ databases">
        <title>Draft genome sequence of Ginsengibacter sp. BR5-29.</title>
        <authorList>
            <person name="Im W.-T."/>
        </authorList>
    </citation>
    <scope>NUCLEOTIDE SEQUENCE [LARGE SCALE GENOMIC DNA]</scope>
    <source>
        <strain evidence="3 4">BR5-29</strain>
    </source>
</reference>
<proteinExistence type="predicted"/>
<evidence type="ECO:0000256" key="1">
    <source>
        <dbReference type="SAM" id="SignalP"/>
    </source>
</evidence>
<dbReference type="Proteomes" id="UP000326903">
    <property type="component" value="Unassembled WGS sequence"/>
</dbReference>
<feature type="chain" id="PRO_5023887576" description="Heavy metal binding domain-containing protein" evidence="1">
    <location>
        <begin position="20"/>
        <end position="83"/>
    </location>
</feature>
<keyword evidence="4" id="KW-1185">Reference proteome</keyword>
<dbReference type="InterPro" id="IPR045800">
    <property type="entry name" value="HMBD"/>
</dbReference>
<dbReference type="AlphaFoldDB" id="A0A5J5IAA7"/>
<evidence type="ECO:0000259" key="2">
    <source>
        <dbReference type="Pfam" id="PF19335"/>
    </source>
</evidence>
<accession>A0A5J5IAA7</accession>
<organism evidence="3 4">
    <name type="scientific">Ginsengibacter hankyongi</name>
    <dbReference type="NCBI Taxonomy" id="2607284"/>
    <lineage>
        <taxon>Bacteria</taxon>
        <taxon>Pseudomonadati</taxon>
        <taxon>Bacteroidota</taxon>
        <taxon>Chitinophagia</taxon>
        <taxon>Chitinophagales</taxon>
        <taxon>Chitinophagaceae</taxon>
        <taxon>Ginsengibacter</taxon>
    </lineage>
</organism>
<comment type="caution">
    <text evidence="3">The sequence shown here is derived from an EMBL/GenBank/DDBJ whole genome shotgun (WGS) entry which is preliminary data.</text>
</comment>
<feature type="signal peptide" evidence="1">
    <location>
        <begin position="1"/>
        <end position="19"/>
    </location>
</feature>
<protein>
    <recommendedName>
        <fullName evidence="2">Heavy metal binding domain-containing protein</fullName>
    </recommendedName>
</protein>
<sequence>MKRIILIMLVMLFVTGFTACNGNKTGKNTTLQTGTLAQDETYTCKMHQNVMSEKPGKCPVCRMNLEKQKMTERQKSFGTKVLM</sequence>
<feature type="domain" description="Heavy metal binding" evidence="2">
    <location>
        <begin position="42"/>
        <end position="67"/>
    </location>
</feature>
<evidence type="ECO:0000313" key="3">
    <source>
        <dbReference type="EMBL" id="KAA9035451.1"/>
    </source>
</evidence>
<evidence type="ECO:0000313" key="4">
    <source>
        <dbReference type="Proteomes" id="UP000326903"/>
    </source>
</evidence>
<gene>
    <name evidence="3" type="ORF">FW778_21045</name>
</gene>
<dbReference type="EMBL" id="VYQF01000012">
    <property type="protein sequence ID" value="KAA9035451.1"/>
    <property type="molecule type" value="Genomic_DNA"/>
</dbReference>
<keyword evidence="1" id="KW-0732">Signal</keyword>